<accession>A0A7M5WKH6</accession>
<name>A0A7M5WKH6_9CNID</name>
<dbReference type="AlphaFoldDB" id="A0A7M5WKH6"/>
<protein>
    <submittedName>
        <fullName evidence="1">Uncharacterized protein</fullName>
    </submittedName>
</protein>
<dbReference type="EnsemblMetazoa" id="CLYHEMT007386.1">
    <property type="protein sequence ID" value="CLYHEMP007386.1"/>
    <property type="gene ID" value="CLYHEMG007386"/>
</dbReference>
<organism evidence="1 2">
    <name type="scientific">Clytia hemisphaerica</name>
    <dbReference type="NCBI Taxonomy" id="252671"/>
    <lineage>
        <taxon>Eukaryota</taxon>
        <taxon>Metazoa</taxon>
        <taxon>Cnidaria</taxon>
        <taxon>Hydrozoa</taxon>
        <taxon>Hydroidolina</taxon>
        <taxon>Leptothecata</taxon>
        <taxon>Obeliida</taxon>
        <taxon>Clytiidae</taxon>
        <taxon>Clytia</taxon>
    </lineage>
</organism>
<dbReference type="Proteomes" id="UP000594262">
    <property type="component" value="Unplaced"/>
</dbReference>
<evidence type="ECO:0000313" key="1">
    <source>
        <dbReference type="EnsemblMetazoa" id="CLYHEMP007386.1"/>
    </source>
</evidence>
<sequence length="475" mass="55988">MAFGKVKVSVYHGFHFNQEPFFNSNKFELNDKISFVMRKIADFLVHVPVDLMLMFQGNNTETPLRGDTNISELTFGLNEIKLYFGLKRCRQSLQLLERKQTKDLKMLWRLTVRGFGISNQIITTTYTDRNMAEIYEHIGAITGLPADHLIMFSKDKEVFPYTRESVFDGQKDFRESMIMFVVAYFQENEKMDDICIQYGIKHLKSLKLKFLTKEEELNPREMESIQDIKNYVYKTHDIPLHQQSILFQHQEIENDSTKIFDLLMQKERLEGGVICFNVVINKKPFEIETAVYHLGFGSSMMTVVHVSYSDTIAEVKMKILENHYSWKLENIQNQLDDESSAVSSTGWESPSDFFQFGTYSNIYENFKTVEECGISPNVKYELREFVLIRIRQIRLDSTEKNIVEYTITKDYYHLQLDEVLKAFRKQYKVHRKELRLLPGQEGVSKDQFSRTRIETNVFVIDYMVIKRPQRKCVIM</sequence>
<proteinExistence type="predicted"/>
<reference evidence="1" key="1">
    <citation type="submission" date="2021-01" db="UniProtKB">
        <authorList>
            <consortium name="EnsemblMetazoa"/>
        </authorList>
    </citation>
    <scope>IDENTIFICATION</scope>
</reference>
<keyword evidence="2" id="KW-1185">Reference proteome</keyword>
<evidence type="ECO:0000313" key="2">
    <source>
        <dbReference type="Proteomes" id="UP000594262"/>
    </source>
</evidence>